<reference evidence="5" key="1">
    <citation type="submission" date="2022-08" db="EMBL/GenBank/DDBJ databases">
        <title>Novel sulfate-reducing endosymbionts in the free-living metamonad Anaeramoeba.</title>
        <authorList>
            <person name="Jerlstrom-Hultqvist J."/>
            <person name="Cepicka I."/>
            <person name="Gallot-Lavallee L."/>
            <person name="Salas-Leiva D."/>
            <person name="Curtis B.A."/>
            <person name="Zahonova K."/>
            <person name="Pipaliya S."/>
            <person name="Dacks J."/>
            <person name="Roger A.J."/>
        </authorList>
    </citation>
    <scope>NUCLEOTIDE SEQUENCE</scope>
    <source>
        <strain evidence="5">Schooner1</strain>
    </source>
</reference>
<evidence type="ECO:0000313" key="5">
    <source>
        <dbReference type="EMBL" id="KAJ6227151.1"/>
    </source>
</evidence>
<feature type="region of interest" description="Disordered" evidence="3">
    <location>
        <begin position="138"/>
        <end position="283"/>
    </location>
</feature>
<feature type="region of interest" description="Disordered" evidence="3">
    <location>
        <begin position="93"/>
        <end position="125"/>
    </location>
</feature>
<dbReference type="EMBL" id="JAOAOG010000337">
    <property type="protein sequence ID" value="KAJ6227151.1"/>
    <property type="molecule type" value="Genomic_DNA"/>
</dbReference>
<dbReference type="Gene3D" id="1.10.30.10">
    <property type="entry name" value="High mobility group box domain"/>
    <property type="match status" value="2"/>
</dbReference>
<dbReference type="Pfam" id="PF09011">
    <property type="entry name" value="HMG_box_2"/>
    <property type="match status" value="2"/>
</dbReference>
<keyword evidence="6" id="KW-1185">Reference proteome</keyword>
<sequence>MSNTKLDPEIEKKRPKGRLTSYMFYNKETNLQVRKEYPKMTFTEISKECSKRWRNLSEKERQVFIDKSEQDKLRFEREMKEFLRLYPDAPVKKPIKRSSVKKGGKGRSRGRRDPKKPKSIRTPYQFYSSDVWRGIKEDHPEYQTGDISKEIGRRWKLVQEKDKEKYVKKSDQDKIRNEKEMKEYNRLVKNNKSTKKDDKNRKDKRRDKRRSRKEKRRSRSRRDSKRHHRRNSRRRRRHRYTSSSSGYSSYTGSSSSGYSSSSSSPSYFSSSSSGSFTSDSFSD</sequence>
<proteinExistence type="predicted"/>
<name>A0ABQ8X3N1_9EUKA</name>
<feature type="compositionally biased region" description="Low complexity" evidence="3">
    <location>
        <begin position="241"/>
        <end position="283"/>
    </location>
</feature>
<comment type="caution">
    <text evidence="5">The sequence shown here is derived from an EMBL/GenBank/DDBJ whole genome shotgun (WGS) entry which is preliminary data.</text>
</comment>
<feature type="domain" description="HMG box" evidence="4">
    <location>
        <begin position="15"/>
        <end position="83"/>
    </location>
</feature>
<feature type="DNA-binding region" description="HMG box" evidence="2">
    <location>
        <begin position="15"/>
        <end position="83"/>
    </location>
</feature>
<dbReference type="InterPro" id="IPR009071">
    <property type="entry name" value="HMG_box_dom"/>
</dbReference>
<feature type="DNA-binding region" description="HMG box" evidence="2">
    <location>
        <begin position="117"/>
        <end position="185"/>
    </location>
</feature>
<dbReference type="SMART" id="SM00398">
    <property type="entry name" value="HMG"/>
    <property type="match status" value="2"/>
</dbReference>
<keyword evidence="2" id="KW-0539">Nucleus</keyword>
<feature type="domain" description="HMG box" evidence="4">
    <location>
        <begin position="117"/>
        <end position="185"/>
    </location>
</feature>
<dbReference type="CDD" id="cd00084">
    <property type="entry name" value="HMG-box_SF"/>
    <property type="match status" value="1"/>
</dbReference>
<dbReference type="InterPro" id="IPR036910">
    <property type="entry name" value="HMG_box_dom_sf"/>
</dbReference>
<dbReference type="SUPFAM" id="SSF47095">
    <property type="entry name" value="HMG-box"/>
    <property type="match status" value="2"/>
</dbReference>
<feature type="compositionally biased region" description="Basic residues" evidence="3">
    <location>
        <begin position="93"/>
        <end position="119"/>
    </location>
</feature>
<protein>
    <submittedName>
        <fullName evidence="5">High mobility group protein dsp1</fullName>
    </submittedName>
</protein>
<evidence type="ECO:0000313" key="6">
    <source>
        <dbReference type="Proteomes" id="UP001150062"/>
    </source>
</evidence>
<dbReference type="InterPro" id="IPR050342">
    <property type="entry name" value="HMGB"/>
</dbReference>
<feature type="compositionally biased region" description="Basic residues" evidence="3">
    <location>
        <begin position="202"/>
        <end position="240"/>
    </location>
</feature>
<dbReference type="PROSITE" id="PS50118">
    <property type="entry name" value="HMG_BOX_2"/>
    <property type="match status" value="2"/>
</dbReference>
<feature type="compositionally biased region" description="Basic and acidic residues" evidence="3">
    <location>
        <begin position="138"/>
        <end position="186"/>
    </location>
</feature>
<evidence type="ECO:0000256" key="2">
    <source>
        <dbReference type="PROSITE-ProRule" id="PRU00267"/>
    </source>
</evidence>
<dbReference type="Proteomes" id="UP001150062">
    <property type="component" value="Unassembled WGS sequence"/>
</dbReference>
<organism evidence="5 6">
    <name type="scientific">Anaeramoeba flamelloides</name>
    <dbReference type="NCBI Taxonomy" id="1746091"/>
    <lineage>
        <taxon>Eukaryota</taxon>
        <taxon>Metamonada</taxon>
        <taxon>Anaeramoebidae</taxon>
        <taxon>Anaeramoeba</taxon>
    </lineage>
</organism>
<accession>A0ABQ8X3N1</accession>
<keyword evidence="1 2" id="KW-0238">DNA-binding</keyword>
<evidence type="ECO:0000256" key="3">
    <source>
        <dbReference type="SAM" id="MobiDB-lite"/>
    </source>
</evidence>
<evidence type="ECO:0000259" key="4">
    <source>
        <dbReference type="PROSITE" id="PS50118"/>
    </source>
</evidence>
<evidence type="ECO:0000256" key="1">
    <source>
        <dbReference type="ARBA" id="ARBA00023125"/>
    </source>
</evidence>
<gene>
    <name evidence="5" type="ORF">M0813_10056</name>
</gene>
<dbReference type="PANTHER" id="PTHR48112">
    <property type="entry name" value="HIGH MOBILITY GROUP PROTEIN DSP1"/>
    <property type="match status" value="1"/>
</dbReference>